<gene>
    <name evidence="1" type="ORF">SDC9_96591</name>
</gene>
<dbReference type="InterPro" id="IPR014198">
    <property type="entry name" value="Spore_III_AB"/>
</dbReference>
<dbReference type="Pfam" id="PF09548">
    <property type="entry name" value="Spore_III_AB"/>
    <property type="match status" value="1"/>
</dbReference>
<name>A0A645AAY7_9ZZZZ</name>
<evidence type="ECO:0008006" key="2">
    <source>
        <dbReference type="Google" id="ProtNLM"/>
    </source>
</evidence>
<reference evidence="1" key="1">
    <citation type="submission" date="2019-08" db="EMBL/GenBank/DDBJ databases">
        <authorList>
            <person name="Kucharzyk K."/>
            <person name="Murdoch R.W."/>
            <person name="Higgins S."/>
            <person name="Loffler F."/>
        </authorList>
    </citation>
    <scope>NUCLEOTIDE SEQUENCE</scope>
</reference>
<accession>A0A645AAY7</accession>
<protein>
    <recommendedName>
        <fullName evidence="2">Stage III sporulation protein AB</fullName>
    </recommendedName>
</protein>
<dbReference type="AlphaFoldDB" id="A0A645AAY7"/>
<dbReference type="EMBL" id="VSSQ01012702">
    <property type="protein sequence ID" value="MPM49858.1"/>
    <property type="molecule type" value="Genomic_DNA"/>
</dbReference>
<evidence type="ECO:0000313" key="1">
    <source>
        <dbReference type="EMBL" id="MPM49858.1"/>
    </source>
</evidence>
<proteinExistence type="predicted"/>
<comment type="caution">
    <text evidence="1">The sequence shown here is derived from an EMBL/GenBank/DDBJ whole genome shotgun (WGS) entry which is preliminary data.</text>
</comment>
<organism evidence="1">
    <name type="scientific">bioreactor metagenome</name>
    <dbReference type="NCBI Taxonomy" id="1076179"/>
    <lineage>
        <taxon>unclassified sequences</taxon>
        <taxon>metagenomes</taxon>
        <taxon>ecological metagenomes</taxon>
    </lineage>
</organism>
<sequence length="78" mass="8954">MQILFKETYLQEKEVDELKKLLLTLGRSDIDSQARMIDLSIENLKKITTETKEDVEKKGMVYRKLSTVIGIAIGIILI</sequence>